<evidence type="ECO:0000256" key="7">
    <source>
        <dbReference type="SAM" id="MobiDB-lite"/>
    </source>
</evidence>
<dbReference type="InterPro" id="IPR022398">
    <property type="entry name" value="Peptidase_S8_His-AS"/>
</dbReference>
<feature type="region of interest" description="Disordered" evidence="7">
    <location>
        <begin position="85"/>
        <end position="104"/>
    </location>
</feature>
<dbReference type="InterPro" id="IPR036852">
    <property type="entry name" value="Peptidase_S8/S53_dom_sf"/>
</dbReference>
<evidence type="ECO:0000256" key="6">
    <source>
        <dbReference type="PROSITE-ProRule" id="PRU01240"/>
    </source>
</evidence>
<dbReference type="InterPro" id="IPR015500">
    <property type="entry name" value="Peptidase_S8_subtilisin-rel"/>
</dbReference>
<evidence type="ECO:0000259" key="9">
    <source>
        <dbReference type="Pfam" id="PF06280"/>
    </source>
</evidence>
<evidence type="ECO:0000256" key="3">
    <source>
        <dbReference type="ARBA" id="ARBA00022729"/>
    </source>
</evidence>
<keyword evidence="2 6" id="KW-0645">Protease</keyword>
<keyword evidence="5 6" id="KW-0720">Serine protease</keyword>
<comment type="similarity">
    <text evidence="1 6">Belongs to the peptidase S8 family.</text>
</comment>
<protein>
    <submittedName>
        <fullName evidence="10">Uncharacterized protein</fullName>
    </submittedName>
</protein>
<dbReference type="InterPro" id="IPR013783">
    <property type="entry name" value="Ig-like_fold"/>
</dbReference>
<feature type="region of interest" description="Disordered" evidence="7">
    <location>
        <begin position="748"/>
        <end position="771"/>
    </location>
</feature>
<evidence type="ECO:0000256" key="5">
    <source>
        <dbReference type="ARBA" id="ARBA00022825"/>
    </source>
</evidence>
<dbReference type="InterPro" id="IPR050131">
    <property type="entry name" value="Peptidase_S8_subtilisin-like"/>
</dbReference>
<evidence type="ECO:0000259" key="8">
    <source>
        <dbReference type="Pfam" id="PF00082"/>
    </source>
</evidence>
<evidence type="ECO:0000256" key="4">
    <source>
        <dbReference type="ARBA" id="ARBA00022801"/>
    </source>
</evidence>
<dbReference type="SUPFAM" id="SSF52743">
    <property type="entry name" value="Subtilisin-like"/>
    <property type="match status" value="1"/>
</dbReference>
<accession>A0ABR3QUV4</accession>
<dbReference type="PANTHER" id="PTHR43806">
    <property type="entry name" value="PEPTIDASE S8"/>
    <property type="match status" value="1"/>
</dbReference>
<dbReference type="InterPro" id="IPR034187">
    <property type="entry name" value="Peptidases_S8_5"/>
</dbReference>
<dbReference type="Gene3D" id="3.40.50.200">
    <property type="entry name" value="Peptidase S8/S53 domain"/>
    <property type="match status" value="2"/>
</dbReference>
<dbReference type="Pfam" id="PF06280">
    <property type="entry name" value="fn3_5"/>
    <property type="match status" value="1"/>
</dbReference>
<dbReference type="CDD" id="cd07489">
    <property type="entry name" value="Peptidases_S8_5"/>
    <property type="match status" value="1"/>
</dbReference>
<dbReference type="PRINTS" id="PR00723">
    <property type="entry name" value="SUBTILISIN"/>
</dbReference>
<feature type="active site" description="Charge relay system" evidence="6">
    <location>
        <position position="194"/>
    </location>
</feature>
<feature type="compositionally biased region" description="Polar residues" evidence="7">
    <location>
        <begin position="85"/>
        <end position="101"/>
    </location>
</feature>
<keyword evidence="11" id="KW-1185">Reference proteome</keyword>
<gene>
    <name evidence="10" type="ORF">SLS60_009632</name>
</gene>
<dbReference type="PROSITE" id="PS00136">
    <property type="entry name" value="SUBTILASE_ASP"/>
    <property type="match status" value="1"/>
</dbReference>
<keyword evidence="3" id="KW-0732">Signal</keyword>
<comment type="caution">
    <text evidence="10">The sequence shown here is derived from an EMBL/GenBank/DDBJ whole genome shotgun (WGS) entry which is preliminary data.</text>
</comment>
<evidence type="ECO:0000256" key="1">
    <source>
        <dbReference type="ARBA" id="ARBA00011073"/>
    </source>
</evidence>
<name>A0ABR3QUV4_9PLEO</name>
<feature type="active site" description="Charge relay system" evidence="6">
    <location>
        <position position="143"/>
    </location>
</feature>
<feature type="domain" description="Peptidase S8/S53" evidence="8">
    <location>
        <begin position="134"/>
        <end position="557"/>
    </location>
</feature>
<reference evidence="10 11" key="1">
    <citation type="submission" date="2024-02" db="EMBL/GenBank/DDBJ databases">
        <title>De novo assembly and annotation of 12 fungi associated with fruit tree decline syndrome in Ontario, Canada.</title>
        <authorList>
            <person name="Sulman M."/>
            <person name="Ellouze W."/>
            <person name="Ilyukhin E."/>
        </authorList>
    </citation>
    <scope>NUCLEOTIDE SEQUENCE [LARGE SCALE GENOMIC DNA]</scope>
    <source>
        <strain evidence="10 11">M42-189</strain>
    </source>
</reference>
<feature type="domain" description="C5a peptidase/Subtilisin-like protease SBT2-like Fn3-like" evidence="9">
    <location>
        <begin position="602"/>
        <end position="718"/>
    </location>
</feature>
<dbReference type="PANTHER" id="PTHR43806:SF66">
    <property type="entry name" value="SERIN ENDOPEPTIDASE"/>
    <property type="match status" value="1"/>
</dbReference>
<dbReference type="PROSITE" id="PS51892">
    <property type="entry name" value="SUBTILASE"/>
    <property type="match status" value="1"/>
</dbReference>
<evidence type="ECO:0000313" key="10">
    <source>
        <dbReference type="EMBL" id="KAL1595942.1"/>
    </source>
</evidence>
<evidence type="ECO:0000256" key="2">
    <source>
        <dbReference type="ARBA" id="ARBA00022670"/>
    </source>
</evidence>
<dbReference type="Gene3D" id="2.60.40.10">
    <property type="entry name" value="Immunoglobulins"/>
    <property type="match status" value="1"/>
</dbReference>
<keyword evidence="4 6" id="KW-0378">Hydrolase</keyword>
<dbReference type="InterPro" id="IPR023827">
    <property type="entry name" value="Peptidase_S8_Asp-AS"/>
</dbReference>
<dbReference type="Proteomes" id="UP001521785">
    <property type="component" value="Unassembled WGS sequence"/>
</dbReference>
<sequence>MTQTGDVVPNVYIVEFADDNVTPDTFYASLAAEGVDVQHRMDLSFRFFSGVSFQVKSSTNQTGSDIITQIKARTEIASIWPVRSSKLQMPETQSPPVSADSTSKHVKRQFQKEDTFSPHVMTQIDKLHAEGFTGKGVQVAVIDSGVDYTHPALGGCFGENCLVSKGYDFVGDNFRQGINEPEPDNDPMDDCFGHGTHVSGTIAAQLEKTKYGFSGGAPGVKLAAYRIWNCISGTTDEIQLAAFARAVEDGADIISYSNGFQTGWAGHLLAVVASRIAKSGIQFAISEGNDGGQGLFYSSSPATGFDVTGVGAVSNKKFPILVPSGSYSTANSTPTNFSILPGEPVFASAVKLPLWSAVDANNACNPLPNGTDLSESIVLLQFLDARATGCYPQDQSNNIAAKGGRYMLYYDGTGSNLTMRDDPIIYTEGIEGVARIAPYVANNWLSLLKQNSTVTVNIPSSNSTEIHLEELENNETGGFLANSLTSWGPSWELGVKPNLVAPGENILSTYLTSDGSYRVMTGTSMSAPLLASAFALLKEARGSLDPLRLRRIMTTTSKPIAWHDGTRVHPDIFAPVPQQGSGIIQTWNAVHSTAELSIDNIAWNDTDHFVGNRTFSILNTGSEDAVFELSHRKAVTMYTLQDSFGALRAASFPNPIVEDWADIKFSSSEISVPAGQSVDVTVTCTPPASLNATLLPVYSGYISVSDKSFNNTLVLPYLGVAGSMRSTPVTQPSLVYLAQYNTAIPANTNYTIPRPDPENPPATDKGNEGSQPNVYMELLVGSALVHIDVLRGEEEMGSLAGSPQIYLPRGASRVFFSGLLADGTVLEEGSYSLRVKALRVFGHEEKDEDWDVVRTVEFSFKYAS</sequence>
<organism evidence="10 11">
    <name type="scientific">Paraconiothyrium brasiliense</name>
    <dbReference type="NCBI Taxonomy" id="300254"/>
    <lineage>
        <taxon>Eukaryota</taxon>
        <taxon>Fungi</taxon>
        <taxon>Dikarya</taxon>
        <taxon>Ascomycota</taxon>
        <taxon>Pezizomycotina</taxon>
        <taxon>Dothideomycetes</taxon>
        <taxon>Pleosporomycetidae</taxon>
        <taxon>Pleosporales</taxon>
        <taxon>Massarineae</taxon>
        <taxon>Didymosphaeriaceae</taxon>
        <taxon>Paraconiothyrium</taxon>
    </lineage>
</organism>
<proteinExistence type="inferred from homology"/>
<dbReference type="Pfam" id="PF00082">
    <property type="entry name" value="Peptidase_S8"/>
    <property type="match status" value="1"/>
</dbReference>
<dbReference type="InterPro" id="IPR000209">
    <property type="entry name" value="Peptidase_S8/S53_dom"/>
</dbReference>
<feature type="active site" description="Charge relay system" evidence="6">
    <location>
        <position position="524"/>
    </location>
</feature>
<dbReference type="PROSITE" id="PS00137">
    <property type="entry name" value="SUBTILASE_HIS"/>
    <property type="match status" value="1"/>
</dbReference>
<evidence type="ECO:0000313" key="11">
    <source>
        <dbReference type="Proteomes" id="UP001521785"/>
    </source>
</evidence>
<dbReference type="InterPro" id="IPR010435">
    <property type="entry name" value="C5a/SBT2-like_Fn3"/>
</dbReference>
<dbReference type="EMBL" id="JAKJXO020000015">
    <property type="protein sequence ID" value="KAL1595942.1"/>
    <property type="molecule type" value="Genomic_DNA"/>
</dbReference>